<dbReference type="CDD" id="cd18602">
    <property type="entry name" value="ABC_6TM_SUR1_D2_like"/>
    <property type="match status" value="1"/>
</dbReference>
<dbReference type="InterPro" id="IPR011527">
    <property type="entry name" value="ABC1_TM_dom"/>
</dbReference>
<evidence type="ECO:0000256" key="9">
    <source>
        <dbReference type="SAM" id="Phobius"/>
    </source>
</evidence>
<dbReference type="Pfam" id="PF00005">
    <property type="entry name" value="ABC_tran"/>
    <property type="match status" value="2"/>
</dbReference>
<dbReference type="SMART" id="SM00382">
    <property type="entry name" value="AAA"/>
    <property type="match status" value="2"/>
</dbReference>
<dbReference type="GO" id="GO:0016887">
    <property type="term" value="F:ATP hydrolysis activity"/>
    <property type="evidence" value="ECO:0007669"/>
    <property type="project" value="InterPro"/>
</dbReference>
<dbReference type="Gene3D" id="3.40.50.300">
    <property type="entry name" value="P-loop containing nucleotide triphosphate hydrolases"/>
    <property type="match status" value="2"/>
</dbReference>
<dbReference type="PANTHER" id="PTHR24223">
    <property type="entry name" value="ATP-BINDING CASSETTE SUB-FAMILY C"/>
    <property type="match status" value="1"/>
</dbReference>
<feature type="compositionally biased region" description="Acidic residues" evidence="8">
    <location>
        <begin position="722"/>
        <end position="734"/>
    </location>
</feature>
<evidence type="ECO:0000256" key="4">
    <source>
        <dbReference type="ARBA" id="ARBA00022741"/>
    </source>
</evidence>
<evidence type="ECO:0000256" key="5">
    <source>
        <dbReference type="ARBA" id="ARBA00022840"/>
    </source>
</evidence>
<dbReference type="FunFam" id="1.20.1560.10:FF:000010">
    <property type="entry name" value="Multidrug resistance-associated ABC transporter"/>
    <property type="match status" value="1"/>
</dbReference>
<dbReference type="Pfam" id="PF00664">
    <property type="entry name" value="ABC_membrane"/>
    <property type="match status" value="2"/>
</dbReference>
<dbReference type="FunFam" id="3.40.50.300:FF:000163">
    <property type="entry name" value="Multidrug resistance-associated protein member 4"/>
    <property type="match status" value="1"/>
</dbReference>
<accession>A0A7R9LJE7</accession>
<keyword evidence="6 9" id="KW-1133">Transmembrane helix</keyword>
<evidence type="ECO:0000313" key="12">
    <source>
        <dbReference type="EMBL" id="CAD7642705.1"/>
    </source>
</evidence>
<keyword evidence="2" id="KW-0813">Transport</keyword>
<evidence type="ECO:0000256" key="8">
    <source>
        <dbReference type="SAM" id="MobiDB-lite"/>
    </source>
</evidence>
<feature type="domain" description="ABC transmembrane type-1" evidence="11">
    <location>
        <begin position="784"/>
        <end position="1067"/>
    </location>
</feature>
<evidence type="ECO:0000313" key="13">
    <source>
        <dbReference type="Proteomes" id="UP000728032"/>
    </source>
</evidence>
<feature type="transmembrane region" description="Helical" evidence="9">
    <location>
        <begin position="823"/>
        <end position="845"/>
    </location>
</feature>
<feature type="region of interest" description="Disordered" evidence="8">
    <location>
        <begin position="682"/>
        <end position="734"/>
    </location>
</feature>
<feature type="domain" description="ABC transmembrane type-1" evidence="11">
    <location>
        <begin position="111"/>
        <end position="229"/>
    </location>
</feature>
<dbReference type="InterPro" id="IPR017871">
    <property type="entry name" value="ABC_transporter-like_CS"/>
</dbReference>
<sequence length="1286" mass="145347">NQICTPAQLWVCYWKTYWSSLAAGAVIKIGADLFGLFGPLSIDYIIRYVNDTQTKNANNISETLELDYYCLKWSQFLTNGYIIAFIVLLATLLQSTFSNNFNHLVNSEGIHLKTALNDLSDERMRKTTELFMSIKFLKLLGWELTFAQWVNKIREKELKVLKKDAIYVALNTFITQGSSIVVTLVTFAIYPYIEGKSLTAGHVFTGLALFNQLTVPLYIIPVVIPIMISAIVSTKRLAKFLSLPEVDPNIPWRTKTTTLQNRNRDLLNEEYYVKNETKSSFDGNAFPPVIPSKSRVSKKVSSNSMCGSDDICCRITNGTFAWSMDGEEVPVLKNINVSIPKDKLTIIVGSVGSGKSSLLAALMGEMIKLKGDVNWCQSNTFVGYVGQNPWLINTTLHENIIFGSSFVQKRYDKVIKACALQTDINILPNRDMTEIGERGLNLSGGQKDRIALARAIYSYANTLILDDTLSALDPIVGNHVFDFAIKKQAQEKRTVILVTNKLEYVPKAHNIIVVESGSIKHSGTYSDIEKADPNLTAFWAKVRNKEEEMRRKATIEECKTTKERKSLVRMLSSNKIQASCRNSMPIGIPKPKRRQVSFNRQLSHDPSNPLPCHDWTDNDEPIVGSHTEESVSNRPLIPFRNRMNSIDSESVDSKSSINSSLLSTSAESTPFFVASRPTMSRLNSRTSGVSFTNNSIREVDEEEEEEEEEEIQYRRKNRPKEDSDDETPPPLDDDLFETLRREKHERTASFAAFKLISDEKRETGSISRKVYFSYFKRCSLILSFTCLVLIISTQGFKVASDFWLAQWSKSDVSLTNDNHKLEYYIKGYAILSLITIIISLVSNLLSQLTSLRAVRLLHSQMLENIIQCPLRFFDVTPFGRIINRFSIDMNTIDKKLPIALPVLLRFIFLCVSAIIVDIIITPYFAIAIVPILIVYYFVQHFFRFTSRELQRLDSITKSPIFSLYSQTIDGLTTLRAFNEEINFTDKIYELLDINNICFLMVNSANCWLGIALDYLGGVILFCATITSVWAAIHLNMNPAYVGMAMTYTLLVPIYLNWVVRNLASLEMYMNSVERVREFSHLETEDQSLDSILDITDEKWPQRGEIKFIDLSLKYESNEDIVIKGANFSVKPGEKVGICGRTGCGKSSLVNAMFRLNHITNGKILIDGKDITKISTHLLRSKLSVIPQDVVLFSGTIRENLDPNKEISDDKIRGVLSELNLNSSISSLDEYITEEGLNLSAGQRQMLCIARALLRDSAVLIMDESTSSLDEESEQLILDLIKKTNKT</sequence>
<dbReference type="OrthoDB" id="6500128at2759"/>
<dbReference type="Proteomes" id="UP000728032">
    <property type="component" value="Unassembled WGS sequence"/>
</dbReference>
<feature type="transmembrane region" description="Helical" evidence="9">
    <location>
        <begin position="896"/>
        <end position="916"/>
    </location>
</feature>
<dbReference type="SUPFAM" id="SSF90123">
    <property type="entry name" value="ABC transporter transmembrane region"/>
    <property type="match status" value="2"/>
</dbReference>
<keyword evidence="13" id="KW-1185">Reference proteome</keyword>
<dbReference type="InterPro" id="IPR003593">
    <property type="entry name" value="AAA+_ATPase"/>
</dbReference>
<feature type="transmembrane region" description="Helical" evidence="9">
    <location>
        <begin position="778"/>
        <end position="796"/>
    </location>
</feature>
<keyword evidence="5" id="KW-0067">ATP-binding</keyword>
<name>A0A7R9LJE7_9ACAR</name>
<feature type="transmembrane region" description="Helical" evidence="9">
    <location>
        <begin position="73"/>
        <end position="93"/>
    </location>
</feature>
<feature type="non-terminal residue" evidence="12">
    <location>
        <position position="1286"/>
    </location>
</feature>
<dbReference type="InterPro" id="IPR027417">
    <property type="entry name" value="P-loop_NTPase"/>
</dbReference>
<keyword evidence="7 9" id="KW-0472">Membrane</keyword>
<feature type="transmembrane region" description="Helical" evidence="9">
    <location>
        <begin position="1006"/>
        <end position="1032"/>
    </location>
</feature>
<dbReference type="EMBL" id="OC915990">
    <property type="protein sequence ID" value="CAD7642705.1"/>
    <property type="molecule type" value="Genomic_DNA"/>
</dbReference>
<dbReference type="InterPro" id="IPR036640">
    <property type="entry name" value="ABC1_TM_sf"/>
</dbReference>
<dbReference type="GO" id="GO:0005524">
    <property type="term" value="F:ATP binding"/>
    <property type="evidence" value="ECO:0007669"/>
    <property type="project" value="UniProtKB-KW"/>
</dbReference>
<evidence type="ECO:0000256" key="3">
    <source>
        <dbReference type="ARBA" id="ARBA00022692"/>
    </source>
</evidence>
<feature type="domain" description="ABC transporter" evidence="10">
    <location>
        <begin position="313"/>
        <end position="541"/>
    </location>
</feature>
<dbReference type="FunFam" id="3.40.50.300:FF:000997">
    <property type="entry name" value="Multidrug resistance-associated protein 1"/>
    <property type="match status" value="1"/>
</dbReference>
<dbReference type="InterPro" id="IPR050173">
    <property type="entry name" value="ABC_transporter_C-like"/>
</dbReference>
<feature type="transmembrane region" description="Helical" evidence="9">
    <location>
        <begin position="1038"/>
        <end position="1059"/>
    </location>
</feature>
<keyword evidence="3 9" id="KW-0812">Transmembrane</keyword>
<dbReference type="Gene3D" id="1.20.1560.10">
    <property type="entry name" value="ABC transporter type 1, transmembrane domain"/>
    <property type="match status" value="2"/>
</dbReference>
<keyword evidence="4" id="KW-0547">Nucleotide-binding</keyword>
<organism evidence="12">
    <name type="scientific">Oppiella nova</name>
    <dbReference type="NCBI Taxonomy" id="334625"/>
    <lineage>
        <taxon>Eukaryota</taxon>
        <taxon>Metazoa</taxon>
        <taxon>Ecdysozoa</taxon>
        <taxon>Arthropoda</taxon>
        <taxon>Chelicerata</taxon>
        <taxon>Arachnida</taxon>
        <taxon>Acari</taxon>
        <taxon>Acariformes</taxon>
        <taxon>Sarcoptiformes</taxon>
        <taxon>Oribatida</taxon>
        <taxon>Brachypylina</taxon>
        <taxon>Oppioidea</taxon>
        <taxon>Oppiidae</taxon>
        <taxon>Oppiella</taxon>
    </lineage>
</organism>
<feature type="transmembrane region" description="Helical" evidence="9">
    <location>
        <begin position="922"/>
        <end position="942"/>
    </location>
</feature>
<comment type="subcellular location">
    <subcellularLocation>
        <location evidence="1">Membrane</location>
        <topology evidence="1">Multi-pass membrane protein</topology>
    </subcellularLocation>
</comment>
<feature type="transmembrane region" description="Helical" evidence="9">
    <location>
        <begin position="166"/>
        <end position="193"/>
    </location>
</feature>
<feature type="transmembrane region" description="Helical" evidence="9">
    <location>
        <begin position="213"/>
        <end position="232"/>
    </location>
</feature>
<evidence type="ECO:0000256" key="1">
    <source>
        <dbReference type="ARBA" id="ARBA00004141"/>
    </source>
</evidence>
<dbReference type="GO" id="GO:0140359">
    <property type="term" value="F:ABC-type transporter activity"/>
    <property type="evidence" value="ECO:0007669"/>
    <property type="project" value="InterPro"/>
</dbReference>
<dbReference type="SUPFAM" id="SSF52540">
    <property type="entry name" value="P-loop containing nucleoside triphosphate hydrolases"/>
    <property type="match status" value="2"/>
</dbReference>
<evidence type="ECO:0000256" key="6">
    <source>
        <dbReference type="ARBA" id="ARBA00022989"/>
    </source>
</evidence>
<dbReference type="PANTHER" id="PTHR24223:SF461">
    <property type="entry name" value="ATP-BINDING CASSETTE SUB-FAMILY C MEMBER SUR"/>
    <property type="match status" value="1"/>
</dbReference>
<dbReference type="PROSITE" id="PS00211">
    <property type="entry name" value="ABC_TRANSPORTER_1"/>
    <property type="match status" value="1"/>
</dbReference>
<feature type="compositionally biased region" description="Polar residues" evidence="8">
    <location>
        <begin position="682"/>
        <end position="696"/>
    </location>
</feature>
<feature type="non-terminal residue" evidence="12">
    <location>
        <position position="1"/>
    </location>
</feature>
<dbReference type="EMBL" id="CAJPVJ010001165">
    <property type="protein sequence ID" value="CAG2164179.1"/>
    <property type="molecule type" value="Genomic_DNA"/>
</dbReference>
<protein>
    <submittedName>
        <fullName evidence="12">Uncharacterized protein</fullName>
    </submittedName>
</protein>
<proteinExistence type="predicted"/>
<dbReference type="PROSITE" id="PS50893">
    <property type="entry name" value="ABC_TRANSPORTER_2"/>
    <property type="match status" value="2"/>
</dbReference>
<feature type="domain" description="ABC transporter" evidence="10">
    <location>
        <begin position="1105"/>
        <end position="1286"/>
    </location>
</feature>
<evidence type="ECO:0000256" key="2">
    <source>
        <dbReference type="ARBA" id="ARBA00022448"/>
    </source>
</evidence>
<evidence type="ECO:0000259" key="10">
    <source>
        <dbReference type="PROSITE" id="PS50893"/>
    </source>
</evidence>
<evidence type="ECO:0000256" key="7">
    <source>
        <dbReference type="ARBA" id="ARBA00023136"/>
    </source>
</evidence>
<feature type="compositionally biased region" description="Acidic residues" evidence="8">
    <location>
        <begin position="699"/>
        <end position="710"/>
    </location>
</feature>
<gene>
    <name evidence="12" type="ORF">ONB1V03_LOCUS3739</name>
</gene>
<dbReference type="GO" id="GO:0016020">
    <property type="term" value="C:membrane"/>
    <property type="evidence" value="ECO:0007669"/>
    <property type="project" value="UniProtKB-SubCell"/>
</dbReference>
<dbReference type="CDD" id="cd03250">
    <property type="entry name" value="ABCC_MRP_domain1"/>
    <property type="match status" value="1"/>
</dbReference>
<dbReference type="InterPro" id="IPR003439">
    <property type="entry name" value="ABC_transporter-like_ATP-bd"/>
</dbReference>
<feature type="region of interest" description="Disordered" evidence="8">
    <location>
        <begin position="606"/>
        <end position="638"/>
    </location>
</feature>
<reference evidence="12" key="1">
    <citation type="submission" date="2020-11" db="EMBL/GenBank/DDBJ databases">
        <authorList>
            <person name="Tran Van P."/>
        </authorList>
    </citation>
    <scope>NUCLEOTIDE SEQUENCE</scope>
</reference>
<dbReference type="PROSITE" id="PS50929">
    <property type="entry name" value="ABC_TM1F"/>
    <property type="match status" value="2"/>
</dbReference>
<evidence type="ECO:0000259" key="11">
    <source>
        <dbReference type="PROSITE" id="PS50929"/>
    </source>
</evidence>